<feature type="transmembrane region" description="Helical" evidence="9">
    <location>
        <begin position="67"/>
        <end position="85"/>
    </location>
</feature>
<keyword evidence="6" id="KW-0029">Amino-acid transport</keyword>
<dbReference type="RefSeq" id="WP_034438950.1">
    <property type="nucleotide sequence ID" value="NZ_CAACYI010000001.1"/>
</dbReference>
<feature type="transmembrane region" description="Helical" evidence="9">
    <location>
        <begin position="197"/>
        <end position="215"/>
    </location>
</feature>
<evidence type="ECO:0000256" key="6">
    <source>
        <dbReference type="ARBA" id="ARBA00022970"/>
    </source>
</evidence>
<evidence type="ECO:0000256" key="8">
    <source>
        <dbReference type="ARBA" id="ARBA00023136"/>
    </source>
</evidence>
<dbReference type="NCBIfam" id="TIGR01726">
    <property type="entry name" value="HEQRo_perm_3TM"/>
    <property type="match status" value="1"/>
</dbReference>
<protein>
    <submittedName>
        <fullName evidence="11">Arginine transport system permease protein ArtQ</fullName>
    </submittedName>
</protein>
<proteinExistence type="inferred from homology"/>
<dbReference type="PANTHER" id="PTHR30614">
    <property type="entry name" value="MEMBRANE COMPONENT OF AMINO ACID ABC TRANSPORTER"/>
    <property type="match status" value="1"/>
</dbReference>
<keyword evidence="3 9" id="KW-0813">Transport</keyword>
<dbReference type="InterPro" id="IPR035906">
    <property type="entry name" value="MetI-like_sf"/>
</dbReference>
<dbReference type="CDD" id="cd06261">
    <property type="entry name" value="TM_PBP2"/>
    <property type="match status" value="1"/>
</dbReference>
<evidence type="ECO:0000256" key="7">
    <source>
        <dbReference type="ARBA" id="ARBA00022989"/>
    </source>
</evidence>
<evidence type="ECO:0000256" key="3">
    <source>
        <dbReference type="ARBA" id="ARBA00022448"/>
    </source>
</evidence>
<comment type="caution">
    <text evidence="11">The sequence shown here is derived from an EMBL/GenBank/DDBJ whole genome shotgun (WGS) entry which is preliminary data.</text>
</comment>
<evidence type="ECO:0000256" key="5">
    <source>
        <dbReference type="ARBA" id="ARBA00022692"/>
    </source>
</evidence>
<feature type="transmembrane region" description="Helical" evidence="9">
    <location>
        <begin position="24"/>
        <end position="46"/>
    </location>
</feature>
<comment type="similarity">
    <text evidence="2">Belongs to the binding-protein-dependent transport system permease family. HisMQ subfamily.</text>
</comment>
<dbReference type="InterPro" id="IPR000515">
    <property type="entry name" value="MetI-like"/>
</dbReference>
<evidence type="ECO:0000256" key="4">
    <source>
        <dbReference type="ARBA" id="ARBA00022475"/>
    </source>
</evidence>
<keyword evidence="5 9" id="KW-0812">Transmembrane</keyword>
<dbReference type="FunFam" id="1.10.3720.10:FF:000033">
    <property type="entry name" value="Polar amino acid ABC transporter permease"/>
    <property type="match status" value="1"/>
</dbReference>
<dbReference type="GO" id="GO:0006865">
    <property type="term" value="P:amino acid transport"/>
    <property type="evidence" value="ECO:0007669"/>
    <property type="project" value="UniProtKB-KW"/>
</dbReference>
<dbReference type="EMBL" id="CAACYI010000001">
    <property type="protein sequence ID" value="VFB16144.1"/>
    <property type="molecule type" value="Genomic_DNA"/>
</dbReference>
<dbReference type="InterPro" id="IPR010065">
    <property type="entry name" value="AA_ABC_transptr_permease_3TM"/>
</dbReference>
<keyword evidence="8 9" id="KW-0472">Membrane</keyword>
<evidence type="ECO:0000313" key="11">
    <source>
        <dbReference type="EMBL" id="VFB16144.1"/>
    </source>
</evidence>
<dbReference type="Gene3D" id="1.10.3720.10">
    <property type="entry name" value="MetI-like"/>
    <property type="match status" value="1"/>
</dbReference>
<dbReference type="AlphaFoldDB" id="A0A8H2M454"/>
<comment type="subcellular location">
    <subcellularLocation>
        <location evidence="1 9">Cell membrane</location>
        <topology evidence="1 9">Multi-pass membrane protein</topology>
    </subcellularLocation>
</comment>
<keyword evidence="7 9" id="KW-1133">Transmembrane helix</keyword>
<evidence type="ECO:0000256" key="1">
    <source>
        <dbReference type="ARBA" id="ARBA00004651"/>
    </source>
</evidence>
<dbReference type="GO" id="GO:0043190">
    <property type="term" value="C:ATP-binding cassette (ABC) transporter complex"/>
    <property type="evidence" value="ECO:0007669"/>
    <property type="project" value="InterPro"/>
</dbReference>
<dbReference type="PROSITE" id="PS50928">
    <property type="entry name" value="ABC_TM1"/>
    <property type="match status" value="1"/>
</dbReference>
<organism evidence="11 12">
    <name type="scientific">Urinicoccus massiliensis</name>
    <dbReference type="NCBI Taxonomy" id="1723382"/>
    <lineage>
        <taxon>Bacteria</taxon>
        <taxon>Bacillati</taxon>
        <taxon>Bacillota</taxon>
        <taxon>Tissierellia</taxon>
        <taxon>Tissierellales</taxon>
        <taxon>Peptoniphilaceae</taxon>
        <taxon>Urinicoccus</taxon>
    </lineage>
</organism>
<dbReference type="Proteomes" id="UP000377798">
    <property type="component" value="Unassembled WGS sequence"/>
</dbReference>
<dbReference type="InterPro" id="IPR043429">
    <property type="entry name" value="ArtM/GltK/GlnP/TcyL/YhdX-like"/>
</dbReference>
<sequence>MDFIQKRVLFISKYWQDYANGLKITLILSIIGVFFGALIGTLLALGRRSKNPFLNKLSSGIVEIIRGTPLIVQITLFVYSFLNIIPPEFTFLRNKIFLASIPMCLNSGAYISEIIRAGIQSIDSGQSEAARSLGMNERQTMIYIILPQAVKNILPALGNEFVTLIKESAVVSIVALHDMMYYAEAIRGATFKAFEPYFYVAVIYFVLTYSLTKLLQQFERRLHRNDRD</sequence>
<keyword evidence="12" id="KW-1185">Reference proteome</keyword>
<keyword evidence="4" id="KW-1003">Cell membrane</keyword>
<name>A0A8H2M454_9FIRM</name>
<dbReference type="Pfam" id="PF00528">
    <property type="entry name" value="BPD_transp_1"/>
    <property type="match status" value="1"/>
</dbReference>
<accession>A0A8H2M454</accession>
<evidence type="ECO:0000313" key="12">
    <source>
        <dbReference type="Proteomes" id="UP000377798"/>
    </source>
</evidence>
<reference evidence="11 12" key="1">
    <citation type="submission" date="2019-02" db="EMBL/GenBank/DDBJ databases">
        <authorList>
            <consortium name="Pathogen Informatics"/>
        </authorList>
    </citation>
    <scope>NUCLEOTIDE SEQUENCE [LARGE SCALE GENOMIC DNA]</scope>
    <source>
        <strain evidence="11 12">3012STDY7089603</strain>
    </source>
</reference>
<dbReference type="GO" id="GO:0022857">
    <property type="term" value="F:transmembrane transporter activity"/>
    <property type="evidence" value="ECO:0007669"/>
    <property type="project" value="InterPro"/>
</dbReference>
<gene>
    <name evidence="11" type="primary">artQ</name>
    <name evidence="11" type="ORF">NCTC13150_00661</name>
</gene>
<dbReference type="SUPFAM" id="SSF161098">
    <property type="entry name" value="MetI-like"/>
    <property type="match status" value="1"/>
</dbReference>
<feature type="domain" description="ABC transmembrane type-1" evidence="10">
    <location>
        <begin position="22"/>
        <end position="215"/>
    </location>
</feature>
<evidence type="ECO:0000259" key="10">
    <source>
        <dbReference type="PROSITE" id="PS50928"/>
    </source>
</evidence>
<dbReference type="PANTHER" id="PTHR30614:SF20">
    <property type="entry name" value="GLUTAMINE TRANSPORT SYSTEM PERMEASE PROTEIN GLNP"/>
    <property type="match status" value="1"/>
</dbReference>
<evidence type="ECO:0000256" key="9">
    <source>
        <dbReference type="RuleBase" id="RU363032"/>
    </source>
</evidence>
<evidence type="ECO:0000256" key="2">
    <source>
        <dbReference type="ARBA" id="ARBA00010072"/>
    </source>
</evidence>